<dbReference type="STRING" id="318683.A0U94_02155"/>
<evidence type="ECO:0000313" key="4">
    <source>
        <dbReference type="Proteomes" id="UP000075636"/>
    </source>
</evidence>
<dbReference type="InterPro" id="IPR001296">
    <property type="entry name" value="Glyco_trans_1"/>
</dbReference>
<evidence type="ECO:0000313" key="3">
    <source>
        <dbReference type="EMBL" id="KXV47186.1"/>
    </source>
</evidence>
<dbReference type="GO" id="GO:0016757">
    <property type="term" value="F:glycosyltransferase activity"/>
    <property type="evidence" value="ECO:0007669"/>
    <property type="project" value="InterPro"/>
</dbReference>
<evidence type="ECO:0000256" key="1">
    <source>
        <dbReference type="ARBA" id="ARBA00022679"/>
    </source>
</evidence>
<dbReference type="PANTHER" id="PTHR46401">
    <property type="entry name" value="GLYCOSYLTRANSFERASE WBBK-RELATED"/>
    <property type="match status" value="1"/>
</dbReference>
<dbReference type="Proteomes" id="UP000075636">
    <property type="component" value="Unassembled WGS sequence"/>
</dbReference>
<dbReference type="RefSeq" id="WP_062108924.1">
    <property type="nucleotide sequence ID" value="NZ_LHZR01000110.1"/>
</dbReference>
<sequence>MTLWIDVDDLLFHLVHHGRPSGIQRVVFELCAGLRTLHGHNVQFVRRGTNKHDPRDFRTIDWSVVDTLLRQVMKDSGAKAAKASAPLFSAMQFAENETHRQALTGILQTEAQVLGGLASLWAGLGRLAVSEGKAALRRRRQQSSTDVAQHAEGTPLTQAVEAGDVFLTLGSPWHHGNYVQTVRWLRDELRVSFGLLMHDLAPIRCPEWCHIGVITTFRAWHHAVLPLADMIFANSRATAQDVQSYLAEEGIGTGITVQHVPMGTEFGLAETAMPAERLVSEPYVLFVSTIEARKNHMLLFRIWRQMLEDMPTEQVPTLVFAGRPGWLVSDLMQQLENTKWLDGKIRFIQNPSDAELRRLYSDCSFSVFPSFFEGWGLPVTEGLAMGRPCIASNTTSIPEAGGALGRYFNPRNLSEAYALIRQVIDNPEDLAAWTQKVRSEFKPVPWTTGAKVILDAVQR</sequence>
<feature type="domain" description="Glycosyl transferase family 1" evidence="2">
    <location>
        <begin position="280"/>
        <end position="438"/>
    </location>
</feature>
<organism evidence="3 4">
    <name type="scientific">Gluconobacter albidus</name>
    <dbReference type="NCBI Taxonomy" id="318683"/>
    <lineage>
        <taxon>Bacteria</taxon>
        <taxon>Pseudomonadati</taxon>
        <taxon>Pseudomonadota</taxon>
        <taxon>Alphaproteobacteria</taxon>
        <taxon>Acetobacterales</taxon>
        <taxon>Acetobacteraceae</taxon>
        <taxon>Gluconobacter</taxon>
    </lineage>
</organism>
<protein>
    <recommendedName>
        <fullName evidence="2">Glycosyl transferase family 1 domain-containing protein</fullName>
    </recommendedName>
</protein>
<dbReference type="SUPFAM" id="SSF53756">
    <property type="entry name" value="UDP-Glycosyltransferase/glycogen phosphorylase"/>
    <property type="match status" value="1"/>
</dbReference>
<proteinExistence type="predicted"/>
<name>A0A149TH56_9PROT</name>
<dbReference type="Pfam" id="PF00534">
    <property type="entry name" value="Glycos_transf_1"/>
    <property type="match status" value="1"/>
</dbReference>
<dbReference type="CDD" id="cd03809">
    <property type="entry name" value="GT4_MtfB-like"/>
    <property type="match status" value="1"/>
</dbReference>
<evidence type="ECO:0000259" key="2">
    <source>
        <dbReference type="Pfam" id="PF00534"/>
    </source>
</evidence>
<dbReference type="Gene3D" id="3.40.50.2000">
    <property type="entry name" value="Glycogen Phosphorylase B"/>
    <property type="match status" value="1"/>
</dbReference>
<dbReference type="PATRIC" id="fig|318683.6.peg.2317"/>
<reference evidence="3 4" key="1">
    <citation type="submission" date="2015-06" db="EMBL/GenBank/DDBJ databases">
        <title>Improved classification and identification of acetic acid bacteria using matrix-assisted laser desorption/ionization time-of-flight mass spectrometry; Gluconobacter nephelii and Gluconobacter uchimurae are later heterotypic synonyms of Gluconobacter japonicus and Gluconobacter oxydans, respectively.</title>
        <authorList>
            <person name="Li L."/>
            <person name="Cleenwerck I."/>
            <person name="De Vuyst L."/>
            <person name="Vandamme P."/>
        </authorList>
    </citation>
    <scope>NUCLEOTIDE SEQUENCE [LARGE SCALE GENOMIC DNA]</scope>
    <source>
        <strain evidence="3 4">LMG 1768</strain>
    </source>
</reference>
<dbReference type="PANTHER" id="PTHR46401:SF2">
    <property type="entry name" value="GLYCOSYLTRANSFERASE WBBK-RELATED"/>
    <property type="match status" value="1"/>
</dbReference>
<gene>
    <name evidence="3" type="ORF">AD945_11395</name>
</gene>
<comment type="caution">
    <text evidence="3">The sequence shown here is derived from an EMBL/GenBank/DDBJ whole genome shotgun (WGS) entry which is preliminary data.</text>
</comment>
<dbReference type="OrthoDB" id="9790710at2"/>
<dbReference type="AlphaFoldDB" id="A0A149TH56"/>
<accession>A0A149TH56</accession>
<keyword evidence="1" id="KW-0808">Transferase</keyword>
<dbReference type="EMBL" id="LHZR01000110">
    <property type="protein sequence ID" value="KXV47186.1"/>
    <property type="molecule type" value="Genomic_DNA"/>
</dbReference>